<sequence length="271" mass="32263">MSDVIFVKGCTDIDQLTQLATPSLNHSNDRMAFFYNPPGDSQIYHITCELSNETVDPLSDHTFYYNIDDNSFYQLTCRLISHSLIVQFLNNKIYGTELKQVEEPQDYLTFSKFQRDNLEFHLKGFFLNRLTQTQINKSSNMTTTAQDIHPFHPTTFFYRPPNEFYHYYINCKETCYDTVTYLLNKSLKENNVQSNENEFIFYYKQQHDARLYQVSCEIVSPLLINNCLNKNFLGFEFQNSEQEHLVFTINQKENLEYYLKQYLSLHLLNQY</sequence>
<gene>
    <name evidence="1" type="ORF">CHRIB12_LOCUS18884</name>
</gene>
<dbReference type="EMBL" id="CAGKOT010000051">
    <property type="protein sequence ID" value="CAB5384478.1"/>
    <property type="molecule type" value="Genomic_DNA"/>
</dbReference>
<dbReference type="VEuPathDB" id="FungiDB:RhiirFUN_016667"/>
<reference evidence="1" key="1">
    <citation type="submission" date="2020-05" db="EMBL/GenBank/DDBJ databases">
        <authorList>
            <person name="Rincon C."/>
            <person name="Sanders R I."/>
            <person name="Robbins C."/>
            <person name="Chaturvedi A."/>
        </authorList>
    </citation>
    <scope>NUCLEOTIDE SEQUENCE</scope>
    <source>
        <strain evidence="1">CHB12</strain>
    </source>
</reference>
<proteinExistence type="predicted"/>
<dbReference type="OrthoDB" id="2308483at2759"/>
<evidence type="ECO:0000313" key="2">
    <source>
        <dbReference type="Proteomes" id="UP000684084"/>
    </source>
</evidence>
<name>A0A915ZR08_9GLOM</name>
<evidence type="ECO:0000313" key="1">
    <source>
        <dbReference type="EMBL" id="CAB5384478.1"/>
    </source>
</evidence>
<dbReference type="VEuPathDB" id="FungiDB:RhiirFUN_014792"/>
<protein>
    <submittedName>
        <fullName evidence="1">Uncharacterized protein</fullName>
    </submittedName>
</protein>
<accession>A0A915ZR08</accession>
<dbReference type="AlphaFoldDB" id="A0A915ZR08"/>
<organism evidence="1 2">
    <name type="scientific">Rhizophagus irregularis</name>
    <dbReference type="NCBI Taxonomy" id="588596"/>
    <lineage>
        <taxon>Eukaryota</taxon>
        <taxon>Fungi</taxon>
        <taxon>Fungi incertae sedis</taxon>
        <taxon>Mucoromycota</taxon>
        <taxon>Glomeromycotina</taxon>
        <taxon>Glomeromycetes</taxon>
        <taxon>Glomerales</taxon>
        <taxon>Glomeraceae</taxon>
        <taxon>Rhizophagus</taxon>
    </lineage>
</organism>
<dbReference type="Proteomes" id="UP000684084">
    <property type="component" value="Unassembled WGS sequence"/>
</dbReference>
<comment type="caution">
    <text evidence="1">The sequence shown here is derived from an EMBL/GenBank/DDBJ whole genome shotgun (WGS) entry which is preliminary data.</text>
</comment>